<gene>
    <name evidence="2" type="ORF">HWQ67_03440</name>
</gene>
<comment type="caution">
    <text evidence="2">The sequence shown here is derived from an EMBL/GenBank/DDBJ whole genome shotgun (WGS) entry which is preliminary data.</text>
</comment>
<feature type="transmembrane region" description="Helical" evidence="1">
    <location>
        <begin position="60"/>
        <end position="78"/>
    </location>
</feature>
<evidence type="ECO:0000313" key="3">
    <source>
        <dbReference type="Proteomes" id="UP001196980"/>
    </source>
</evidence>
<sequence length="93" mass="9794">MTSDTIKRLFKVIGKGLLVGFIGGLAIFFLMFPVGVLLHVAGLPILSEIAKGGIHSLRTTLVSLQLLIALGGIVFFAWKDFGKGASAGESHGR</sequence>
<reference evidence="2 3" key="1">
    <citation type="journal article" date="2020" name="J Geophys Res Biogeosci">
        <title>Magnetotaxis as an Adaptation to Enable Bacterial Shuttling of Microbial Sulfur and Sulfur Cycling Across Aquatic Oxic#Anoxic Interfaces.</title>
        <authorList>
            <person name="Li J."/>
            <person name="Liu P."/>
            <person name="Wang J."/>
            <person name="Roberts A.P."/>
            <person name="Pan Y."/>
        </authorList>
    </citation>
    <scope>NUCLEOTIDE SEQUENCE [LARGE SCALE GENOMIC DNA]</scope>
    <source>
        <strain evidence="2 3">MYR-1_YQ</strain>
    </source>
</reference>
<dbReference type="EMBL" id="JABXWD010000036">
    <property type="protein sequence ID" value="MBV6340629.1"/>
    <property type="molecule type" value="Genomic_DNA"/>
</dbReference>
<proteinExistence type="predicted"/>
<keyword evidence="1" id="KW-0812">Transmembrane</keyword>
<protein>
    <submittedName>
        <fullName evidence="2">Uncharacterized protein</fullName>
    </submittedName>
</protein>
<evidence type="ECO:0000313" key="2">
    <source>
        <dbReference type="EMBL" id="MBV6340629.1"/>
    </source>
</evidence>
<dbReference type="Proteomes" id="UP001196980">
    <property type="component" value="Unassembled WGS sequence"/>
</dbReference>
<evidence type="ECO:0000256" key="1">
    <source>
        <dbReference type="SAM" id="Phobius"/>
    </source>
</evidence>
<organism evidence="2 3">
    <name type="scientific">Candidatus Magnetobacterium casense</name>
    <dbReference type="NCBI Taxonomy" id="1455061"/>
    <lineage>
        <taxon>Bacteria</taxon>
        <taxon>Pseudomonadati</taxon>
        <taxon>Nitrospirota</taxon>
        <taxon>Thermodesulfovibrionia</taxon>
        <taxon>Thermodesulfovibrionales</taxon>
        <taxon>Candidatus Magnetobacteriaceae</taxon>
        <taxon>Candidatus Magnetobacterium</taxon>
    </lineage>
</organism>
<keyword evidence="3" id="KW-1185">Reference proteome</keyword>
<name>A0ABS6RX71_9BACT</name>
<dbReference type="RefSeq" id="WP_218251249.1">
    <property type="nucleotide sequence ID" value="NZ_JABXWD010000036.1"/>
</dbReference>
<accession>A0ABS6RX71</accession>
<keyword evidence="1" id="KW-0472">Membrane</keyword>
<keyword evidence="1" id="KW-1133">Transmembrane helix</keyword>
<feature type="transmembrane region" description="Helical" evidence="1">
    <location>
        <begin position="12"/>
        <end position="40"/>
    </location>
</feature>